<dbReference type="InterPro" id="IPR000014">
    <property type="entry name" value="PAS"/>
</dbReference>
<reference evidence="2" key="1">
    <citation type="journal article" date="2023" name="Front. Microbiol.">
        <title>Genomic-based phylogenetic and metabolic analyses of the genus Natronomonas, and description of Natronomonas aquatica sp. nov.</title>
        <authorList>
            <person name="Garcia-Roldan A."/>
            <person name="Duran-Viseras A."/>
            <person name="de la Haba R.R."/>
            <person name="Corral P."/>
            <person name="Sanchez-Porro C."/>
            <person name="Ventosa A."/>
        </authorList>
    </citation>
    <scope>NUCLEOTIDE SEQUENCE</scope>
    <source>
        <strain evidence="2">F2-12</strain>
    </source>
</reference>
<dbReference type="Gene3D" id="3.30.450.20">
    <property type="entry name" value="PAS domain"/>
    <property type="match status" value="1"/>
</dbReference>
<dbReference type="PROSITE" id="PS50112">
    <property type="entry name" value="PAS"/>
    <property type="match status" value="1"/>
</dbReference>
<dbReference type="NCBIfam" id="TIGR00229">
    <property type="entry name" value="sensory_box"/>
    <property type="match status" value="1"/>
</dbReference>
<dbReference type="AlphaFoldDB" id="A0A9R1CTL5"/>
<proteinExistence type="predicted"/>
<comment type="caution">
    <text evidence="2">The sequence shown here is derived from an EMBL/GenBank/DDBJ whole genome shotgun (WGS) entry which is preliminary data.</text>
</comment>
<dbReference type="EMBL" id="JAHLKM010000007">
    <property type="protein sequence ID" value="MCQ4333346.1"/>
    <property type="molecule type" value="Genomic_DNA"/>
</dbReference>
<name>A0A9R1CTL5_9EURY</name>
<dbReference type="InterPro" id="IPR035965">
    <property type="entry name" value="PAS-like_dom_sf"/>
</dbReference>
<keyword evidence="3" id="KW-1185">Reference proteome</keyword>
<dbReference type="CDD" id="cd00130">
    <property type="entry name" value="PAS"/>
    <property type="match status" value="1"/>
</dbReference>
<evidence type="ECO:0000313" key="3">
    <source>
        <dbReference type="Proteomes" id="UP001139494"/>
    </source>
</evidence>
<dbReference type="Proteomes" id="UP001139494">
    <property type="component" value="Unassembled WGS sequence"/>
</dbReference>
<sequence>MSAAPTADRLFGAVFEGTLDALLLADDDGAYVDANEAATDLFGSSREVLPGRSIAEFYLHRPDGQIRTDEFVASIDILPGTHLSVLRDVTERDEANAESVGVPDRMGLI</sequence>
<dbReference type="SMART" id="SM00091">
    <property type="entry name" value="PAS"/>
    <property type="match status" value="1"/>
</dbReference>
<evidence type="ECO:0000313" key="2">
    <source>
        <dbReference type="EMBL" id="MCQ4333346.1"/>
    </source>
</evidence>
<feature type="domain" description="PAS" evidence="1">
    <location>
        <begin position="7"/>
        <end position="63"/>
    </location>
</feature>
<dbReference type="SUPFAM" id="SSF55785">
    <property type="entry name" value="PYP-like sensor domain (PAS domain)"/>
    <property type="match status" value="1"/>
</dbReference>
<gene>
    <name evidence="2" type="ORF">KM295_07610</name>
</gene>
<protein>
    <submittedName>
        <fullName evidence="2">PAS domain-containing protein</fullName>
    </submittedName>
</protein>
<dbReference type="RefSeq" id="WP_256029370.1">
    <property type="nucleotide sequence ID" value="NZ_JAHLKM010000007.1"/>
</dbReference>
<dbReference type="Pfam" id="PF13426">
    <property type="entry name" value="PAS_9"/>
    <property type="match status" value="1"/>
</dbReference>
<organism evidence="2 3">
    <name type="scientific">Natronomonas aquatica</name>
    <dbReference type="NCBI Taxonomy" id="2841590"/>
    <lineage>
        <taxon>Archaea</taxon>
        <taxon>Methanobacteriati</taxon>
        <taxon>Methanobacteriota</taxon>
        <taxon>Stenosarchaea group</taxon>
        <taxon>Halobacteria</taxon>
        <taxon>Halobacteriales</taxon>
        <taxon>Natronomonadaceae</taxon>
        <taxon>Natronomonas</taxon>
    </lineage>
</organism>
<accession>A0A9R1CTL5</accession>
<evidence type="ECO:0000259" key="1">
    <source>
        <dbReference type="PROSITE" id="PS50112"/>
    </source>
</evidence>